<feature type="region of interest" description="Disordered" evidence="1">
    <location>
        <begin position="62"/>
        <end position="190"/>
    </location>
</feature>
<name>A0AAE1TPN1_9EUCA</name>
<dbReference type="Proteomes" id="UP001292094">
    <property type="component" value="Unassembled WGS sequence"/>
</dbReference>
<dbReference type="AlphaFoldDB" id="A0AAE1TPN1"/>
<evidence type="ECO:0000256" key="1">
    <source>
        <dbReference type="SAM" id="MobiDB-lite"/>
    </source>
</evidence>
<feature type="compositionally biased region" description="Basic residues" evidence="1">
    <location>
        <begin position="169"/>
        <end position="179"/>
    </location>
</feature>
<protein>
    <submittedName>
        <fullName evidence="2">Uncharacterized protein</fullName>
    </submittedName>
</protein>
<sequence length="270" mass="30046">MAGCGEGWSVVCWVGRHPGRRVGGTPSAGRRCQPGAEVTIPATIPDATAATHTVTHLGVVSPSLTLPSTMPPPPPPEPHKKKEEEEEEDRWKRSVDMERKNKRETAIHNKQAQHQAHRETAIHNKQAQHQAHRETATHIKQAQHQAHRETAIHNKQAQHQAHRETTHTTNKHNTKHTGRRPYTSNKHNTKHQTPSLLLVVLWQINSYYPAFNMEKSGLSWVSLGGEGGKAIFEWVGRQGVGGRDDGAGILLVTFLLCPCLSWKSMSKSLV</sequence>
<dbReference type="EMBL" id="JAWZYT010004730">
    <property type="protein sequence ID" value="KAK4292776.1"/>
    <property type="molecule type" value="Genomic_DNA"/>
</dbReference>
<evidence type="ECO:0000313" key="3">
    <source>
        <dbReference type="Proteomes" id="UP001292094"/>
    </source>
</evidence>
<accession>A0AAE1TPN1</accession>
<comment type="caution">
    <text evidence="2">The sequence shown here is derived from an EMBL/GenBank/DDBJ whole genome shotgun (WGS) entry which is preliminary data.</text>
</comment>
<evidence type="ECO:0000313" key="2">
    <source>
        <dbReference type="EMBL" id="KAK4292776.1"/>
    </source>
</evidence>
<proteinExistence type="predicted"/>
<feature type="compositionally biased region" description="Basic and acidic residues" evidence="1">
    <location>
        <begin position="77"/>
        <end position="107"/>
    </location>
</feature>
<reference evidence="2" key="1">
    <citation type="submission" date="2023-11" db="EMBL/GenBank/DDBJ databases">
        <title>Genome assemblies of two species of porcelain crab, Petrolisthes cinctipes and Petrolisthes manimaculis (Anomura: Porcellanidae).</title>
        <authorList>
            <person name="Angst P."/>
        </authorList>
    </citation>
    <scope>NUCLEOTIDE SEQUENCE</scope>
    <source>
        <strain evidence="2">PB745_02</strain>
        <tissue evidence="2">Gill</tissue>
    </source>
</reference>
<organism evidence="2 3">
    <name type="scientific">Petrolisthes manimaculis</name>
    <dbReference type="NCBI Taxonomy" id="1843537"/>
    <lineage>
        <taxon>Eukaryota</taxon>
        <taxon>Metazoa</taxon>
        <taxon>Ecdysozoa</taxon>
        <taxon>Arthropoda</taxon>
        <taxon>Crustacea</taxon>
        <taxon>Multicrustacea</taxon>
        <taxon>Malacostraca</taxon>
        <taxon>Eumalacostraca</taxon>
        <taxon>Eucarida</taxon>
        <taxon>Decapoda</taxon>
        <taxon>Pleocyemata</taxon>
        <taxon>Anomura</taxon>
        <taxon>Galatheoidea</taxon>
        <taxon>Porcellanidae</taxon>
        <taxon>Petrolisthes</taxon>
    </lineage>
</organism>
<gene>
    <name evidence="2" type="ORF">Pmani_034478</name>
</gene>
<keyword evidence="3" id="KW-1185">Reference proteome</keyword>